<evidence type="ECO:0000256" key="1">
    <source>
        <dbReference type="SAM" id="SignalP"/>
    </source>
</evidence>
<dbReference type="EMBL" id="GEBQ01024949">
    <property type="protein sequence ID" value="JAT15028.1"/>
    <property type="molecule type" value="Transcribed_RNA"/>
</dbReference>
<accession>A0A1B6KUD3</accession>
<feature type="non-terminal residue" evidence="2">
    <location>
        <position position="1"/>
    </location>
</feature>
<evidence type="ECO:0000313" key="2">
    <source>
        <dbReference type="EMBL" id="JAT15028.1"/>
    </source>
</evidence>
<protein>
    <submittedName>
        <fullName evidence="2">Uncharacterized protein</fullName>
    </submittedName>
</protein>
<feature type="signal peptide" evidence="1">
    <location>
        <begin position="1"/>
        <end position="29"/>
    </location>
</feature>
<name>A0A1B6KUD3_9HEMI</name>
<feature type="non-terminal residue" evidence="2">
    <location>
        <position position="138"/>
    </location>
</feature>
<reference evidence="2" key="1">
    <citation type="submission" date="2015-11" db="EMBL/GenBank/DDBJ databases">
        <title>De novo transcriptome assembly of four potential Pierce s Disease insect vectors from Arizona vineyards.</title>
        <authorList>
            <person name="Tassone E.E."/>
        </authorList>
    </citation>
    <scope>NUCLEOTIDE SEQUENCE</scope>
</reference>
<dbReference type="AlphaFoldDB" id="A0A1B6KUD3"/>
<gene>
    <name evidence="2" type="ORF">g.17669</name>
</gene>
<sequence>VGIKTEVDSNMLTLLSVTLVAVFVSQTESSPLTPPKRSVTFHGQGNIVLAETSGQPYDKIVPPEGFGWGVDFANVYHEGPPTPKEDCVVFIPGKPSPKVYDNGYPPAIRGPIVDYRVVPPAISGPIVDYRVVPPAISR</sequence>
<organism evidence="2">
    <name type="scientific">Graphocephala atropunctata</name>
    <dbReference type="NCBI Taxonomy" id="36148"/>
    <lineage>
        <taxon>Eukaryota</taxon>
        <taxon>Metazoa</taxon>
        <taxon>Ecdysozoa</taxon>
        <taxon>Arthropoda</taxon>
        <taxon>Hexapoda</taxon>
        <taxon>Insecta</taxon>
        <taxon>Pterygota</taxon>
        <taxon>Neoptera</taxon>
        <taxon>Paraneoptera</taxon>
        <taxon>Hemiptera</taxon>
        <taxon>Auchenorrhyncha</taxon>
        <taxon>Membracoidea</taxon>
        <taxon>Cicadellidae</taxon>
        <taxon>Cicadellinae</taxon>
        <taxon>Cicadellini</taxon>
        <taxon>Graphocephala</taxon>
    </lineage>
</organism>
<proteinExistence type="predicted"/>
<feature type="chain" id="PRO_5008586877" evidence="1">
    <location>
        <begin position="30"/>
        <end position="138"/>
    </location>
</feature>
<keyword evidence="1" id="KW-0732">Signal</keyword>